<comment type="catalytic activity">
    <reaction evidence="1">
        <text>ATP + protein L-histidine = ADP + protein N-phospho-L-histidine.</text>
        <dbReference type="EC" id="2.7.13.3"/>
    </reaction>
</comment>
<dbReference type="SMART" id="SM00448">
    <property type="entry name" value="REC"/>
    <property type="match status" value="1"/>
</dbReference>
<evidence type="ECO:0000256" key="8">
    <source>
        <dbReference type="PROSITE-ProRule" id="PRU00169"/>
    </source>
</evidence>
<gene>
    <name evidence="13" type="ORF">C7B77_19655</name>
</gene>
<dbReference type="InterPro" id="IPR035965">
    <property type="entry name" value="PAS-like_dom_sf"/>
</dbReference>
<keyword evidence="3 8" id="KW-0597">Phosphoprotein</keyword>
<feature type="domain" description="Histidine kinase" evidence="10">
    <location>
        <begin position="452"/>
        <end position="669"/>
    </location>
</feature>
<dbReference type="InterPro" id="IPR001789">
    <property type="entry name" value="Sig_transdc_resp-reg_receiver"/>
</dbReference>
<dbReference type="InterPro" id="IPR003594">
    <property type="entry name" value="HATPase_dom"/>
</dbReference>
<dbReference type="CDD" id="cd00082">
    <property type="entry name" value="HisKA"/>
    <property type="match status" value="1"/>
</dbReference>
<feature type="region of interest" description="Disordered" evidence="9">
    <location>
        <begin position="666"/>
        <end position="688"/>
    </location>
</feature>
<dbReference type="SUPFAM" id="SSF55874">
    <property type="entry name" value="ATPase domain of HSP90 chaperone/DNA topoisomerase II/histidine kinase"/>
    <property type="match status" value="1"/>
</dbReference>
<dbReference type="Gene3D" id="3.30.565.10">
    <property type="entry name" value="Histidine kinase-like ATPase, C-terminal domain"/>
    <property type="match status" value="1"/>
</dbReference>
<organism evidence="13 14">
    <name type="scientific">Chamaesiphon polymorphus CCALA 037</name>
    <dbReference type="NCBI Taxonomy" id="2107692"/>
    <lineage>
        <taxon>Bacteria</taxon>
        <taxon>Bacillati</taxon>
        <taxon>Cyanobacteriota</taxon>
        <taxon>Cyanophyceae</taxon>
        <taxon>Gomontiellales</taxon>
        <taxon>Chamaesiphonaceae</taxon>
        <taxon>Chamaesiphon</taxon>
    </lineage>
</organism>
<evidence type="ECO:0000259" key="10">
    <source>
        <dbReference type="PROSITE" id="PS50109"/>
    </source>
</evidence>
<keyword evidence="7" id="KW-0472">Membrane</keyword>
<dbReference type="OrthoDB" id="518094at2"/>
<dbReference type="Pfam" id="PF00072">
    <property type="entry name" value="Response_reg"/>
    <property type="match status" value="1"/>
</dbReference>
<dbReference type="EC" id="2.7.13.3" evidence="2"/>
<dbReference type="CDD" id="cd00130">
    <property type="entry name" value="PAS"/>
    <property type="match status" value="2"/>
</dbReference>
<evidence type="ECO:0000256" key="6">
    <source>
        <dbReference type="ARBA" id="ARBA00023012"/>
    </source>
</evidence>
<dbReference type="FunFam" id="3.30.565.10:FF:000006">
    <property type="entry name" value="Sensor histidine kinase WalK"/>
    <property type="match status" value="1"/>
</dbReference>
<dbReference type="Gene3D" id="3.40.50.2300">
    <property type="match status" value="1"/>
</dbReference>
<sequence>MITVLNILLIEDNPGDIRLLQEILREVTTTRCRITPVMTLAEAIEQLALVEEKAAKGLEHSRFDAILLDLSLPDSQGLSSFLTLHQRDANIPIIVLTGLDDQNLAISAMQQGAQDYLVKGQVDSNLLLRSIRYAIERERTETALRQAKIDLELRVLERTQDLQQINDRLQQELLERHKAEAALQISQSRFAGILEIASDAIIAVDSNHTIALFNQGAEHIFGYQASEAIGQSLDLLLPAGFVDVNRECVRWHLTPELSTGERVARPLENRRQVIGTKRDGRQFPAEASISYLEFGAEKVTTIILRDVTERQQIENDLRNALQKVNFHFENSPLAAIEWDREFRVSRWSATAEKIFGWSAAQVLGKRPDEWKFVVPEDADRISEIMERLTSGIEVSNVTINRNYCQDGTIVNCEWYNSVQLDDTGCMASIFSLILDVTDRHQMERIKDEFIAIVSHELRTPLTSIYGSLKMLASGLLHDQPAKEKRLLTIAVDSTDRLMRLVNDILDIERIESGTVQMIKSVCNVSELMAKAVDEIEPIAEKAGVQLSVSDTGGQVWVDCDRMIQTFTNLLGNAIKFSPSGSTIWFTATKQAGQMLFQVRDCGRGIPSDKLGVIFERFQQVDASDARSGEGTGLGLAICRSIIEQHGGNIWVESILGKGSTFSCIIPRSPSPQDSNPSSRVGTNRASIG</sequence>
<name>A0A2T1G7Z7_9CYAN</name>
<dbReference type="PANTHER" id="PTHR43047:SF72">
    <property type="entry name" value="OSMOSENSING HISTIDINE PROTEIN KINASE SLN1"/>
    <property type="match status" value="1"/>
</dbReference>
<comment type="caution">
    <text evidence="13">The sequence shown here is derived from an EMBL/GenBank/DDBJ whole genome shotgun (WGS) entry which is preliminary data.</text>
</comment>
<dbReference type="AlphaFoldDB" id="A0A2T1G7Z7"/>
<dbReference type="PROSITE" id="PS50110">
    <property type="entry name" value="RESPONSE_REGULATORY"/>
    <property type="match status" value="1"/>
</dbReference>
<dbReference type="Pfam" id="PF13426">
    <property type="entry name" value="PAS_9"/>
    <property type="match status" value="1"/>
</dbReference>
<evidence type="ECO:0000256" key="3">
    <source>
        <dbReference type="ARBA" id="ARBA00022553"/>
    </source>
</evidence>
<dbReference type="NCBIfam" id="TIGR00229">
    <property type="entry name" value="sensory_box"/>
    <property type="match status" value="2"/>
</dbReference>
<dbReference type="SUPFAM" id="SSF47384">
    <property type="entry name" value="Homodimeric domain of signal transducing histidine kinase"/>
    <property type="match status" value="1"/>
</dbReference>
<evidence type="ECO:0000313" key="14">
    <source>
        <dbReference type="Proteomes" id="UP000238937"/>
    </source>
</evidence>
<feature type="modified residue" description="4-aspartylphosphate" evidence="8">
    <location>
        <position position="69"/>
    </location>
</feature>
<dbReference type="GO" id="GO:0000155">
    <property type="term" value="F:phosphorelay sensor kinase activity"/>
    <property type="evidence" value="ECO:0007669"/>
    <property type="project" value="InterPro"/>
</dbReference>
<evidence type="ECO:0000256" key="5">
    <source>
        <dbReference type="ARBA" id="ARBA00022777"/>
    </source>
</evidence>
<dbReference type="SMART" id="SM00091">
    <property type="entry name" value="PAS"/>
    <property type="match status" value="2"/>
</dbReference>
<reference evidence="13 14" key="1">
    <citation type="submission" date="2018-03" db="EMBL/GenBank/DDBJ databases">
        <title>The ancient ancestry and fast evolution of plastids.</title>
        <authorList>
            <person name="Moore K.R."/>
            <person name="Magnabosco C."/>
            <person name="Momper L."/>
            <person name="Gold D.A."/>
            <person name="Bosak T."/>
            <person name="Fournier G.P."/>
        </authorList>
    </citation>
    <scope>NUCLEOTIDE SEQUENCE [LARGE SCALE GENOMIC DNA]</scope>
    <source>
        <strain evidence="13 14">CCALA 037</strain>
    </source>
</reference>
<dbReference type="PROSITE" id="PS50112">
    <property type="entry name" value="PAS"/>
    <property type="match status" value="2"/>
</dbReference>
<evidence type="ECO:0000313" key="13">
    <source>
        <dbReference type="EMBL" id="PSB53323.1"/>
    </source>
</evidence>
<dbReference type="GO" id="GO:0009927">
    <property type="term" value="F:histidine phosphotransfer kinase activity"/>
    <property type="evidence" value="ECO:0007669"/>
    <property type="project" value="TreeGrafter"/>
</dbReference>
<dbReference type="InterPro" id="IPR036890">
    <property type="entry name" value="HATPase_C_sf"/>
</dbReference>
<dbReference type="Pfam" id="PF08448">
    <property type="entry name" value="PAS_4"/>
    <property type="match status" value="1"/>
</dbReference>
<evidence type="ECO:0000259" key="11">
    <source>
        <dbReference type="PROSITE" id="PS50110"/>
    </source>
</evidence>
<evidence type="ECO:0000256" key="9">
    <source>
        <dbReference type="SAM" id="MobiDB-lite"/>
    </source>
</evidence>
<evidence type="ECO:0000256" key="7">
    <source>
        <dbReference type="ARBA" id="ARBA00023136"/>
    </source>
</evidence>
<feature type="domain" description="Response regulatory" evidence="11">
    <location>
        <begin position="6"/>
        <end position="134"/>
    </location>
</feature>
<dbReference type="Gene3D" id="3.30.450.20">
    <property type="entry name" value="PAS domain"/>
    <property type="match status" value="2"/>
</dbReference>
<dbReference type="Pfam" id="PF00512">
    <property type="entry name" value="HisKA"/>
    <property type="match status" value="1"/>
</dbReference>
<feature type="compositionally biased region" description="Polar residues" evidence="9">
    <location>
        <begin position="670"/>
        <end position="688"/>
    </location>
</feature>
<dbReference type="SMART" id="SM00387">
    <property type="entry name" value="HATPase_c"/>
    <property type="match status" value="1"/>
</dbReference>
<accession>A0A2T1G7Z7</accession>
<dbReference type="PROSITE" id="PS50109">
    <property type="entry name" value="HIS_KIN"/>
    <property type="match status" value="1"/>
</dbReference>
<dbReference type="SMART" id="SM00086">
    <property type="entry name" value="PAC"/>
    <property type="match status" value="2"/>
</dbReference>
<proteinExistence type="predicted"/>
<evidence type="ECO:0000256" key="4">
    <source>
        <dbReference type="ARBA" id="ARBA00022679"/>
    </source>
</evidence>
<dbReference type="Gene3D" id="1.10.287.130">
    <property type="match status" value="1"/>
</dbReference>
<keyword evidence="6" id="KW-0902">Two-component regulatory system</keyword>
<dbReference type="Pfam" id="PF02518">
    <property type="entry name" value="HATPase_c"/>
    <property type="match status" value="1"/>
</dbReference>
<dbReference type="CDD" id="cd16922">
    <property type="entry name" value="HATPase_EvgS-ArcB-TorS-like"/>
    <property type="match status" value="1"/>
</dbReference>
<dbReference type="InterPro" id="IPR003661">
    <property type="entry name" value="HisK_dim/P_dom"/>
</dbReference>
<dbReference type="SUPFAM" id="SSF55785">
    <property type="entry name" value="PYP-like sensor domain (PAS domain)"/>
    <property type="match status" value="2"/>
</dbReference>
<keyword evidence="14" id="KW-1185">Reference proteome</keyword>
<keyword evidence="5" id="KW-0418">Kinase</keyword>
<dbReference type="InterPro" id="IPR004358">
    <property type="entry name" value="Sig_transdc_His_kin-like_C"/>
</dbReference>
<dbReference type="FunFam" id="1.10.287.130:FF:000001">
    <property type="entry name" value="Two-component sensor histidine kinase"/>
    <property type="match status" value="1"/>
</dbReference>
<dbReference type="SMART" id="SM00388">
    <property type="entry name" value="HisKA"/>
    <property type="match status" value="1"/>
</dbReference>
<dbReference type="InterPro" id="IPR036097">
    <property type="entry name" value="HisK_dim/P_sf"/>
</dbReference>
<dbReference type="Proteomes" id="UP000238937">
    <property type="component" value="Unassembled WGS sequence"/>
</dbReference>
<keyword evidence="4" id="KW-0808">Transferase</keyword>
<evidence type="ECO:0000259" key="12">
    <source>
        <dbReference type="PROSITE" id="PS50112"/>
    </source>
</evidence>
<feature type="domain" description="PAS" evidence="12">
    <location>
        <begin position="186"/>
        <end position="238"/>
    </location>
</feature>
<evidence type="ECO:0000256" key="1">
    <source>
        <dbReference type="ARBA" id="ARBA00000085"/>
    </source>
</evidence>
<feature type="domain" description="PAS" evidence="12">
    <location>
        <begin position="339"/>
        <end position="392"/>
    </location>
</feature>
<dbReference type="RefSeq" id="WP_106308703.1">
    <property type="nucleotide sequence ID" value="NZ_PVWO01000303.1"/>
</dbReference>
<dbReference type="InterPro" id="IPR001610">
    <property type="entry name" value="PAC"/>
</dbReference>
<dbReference type="InterPro" id="IPR013656">
    <property type="entry name" value="PAS_4"/>
</dbReference>
<evidence type="ECO:0000256" key="2">
    <source>
        <dbReference type="ARBA" id="ARBA00012438"/>
    </source>
</evidence>
<dbReference type="EMBL" id="PVWO01000303">
    <property type="protein sequence ID" value="PSB53323.1"/>
    <property type="molecule type" value="Genomic_DNA"/>
</dbReference>
<dbReference type="SUPFAM" id="SSF52172">
    <property type="entry name" value="CheY-like"/>
    <property type="match status" value="1"/>
</dbReference>
<dbReference type="InterPro" id="IPR000014">
    <property type="entry name" value="PAS"/>
</dbReference>
<dbReference type="PRINTS" id="PR00344">
    <property type="entry name" value="BCTRLSENSOR"/>
</dbReference>
<dbReference type="GO" id="GO:0005886">
    <property type="term" value="C:plasma membrane"/>
    <property type="evidence" value="ECO:0007669"/>
    <property type="project" value="TreeGrafter"/>
</dbReference>
<dbReference type="InterPro" id="IPR005467">
    <property type="entry name" value="His_kinase_dom"/>
</dbReference>
<protein>
    <recommendedName>
        <fullName evidence="2">histidine kinase</fullName>
        <ecNumber evidence="2">2.7.13.3</ecNumber>
    </recommendedName>
</protein>
<dbReference type="PANTHER" id="PTHR43047">
    <property type="entry name" value="TWO-COMPONENT HISTIDINE PROTEIN KINASE"/>
    <property type="match status" value="1"/>
</dbReference>
<dbReference type="InterPro" id="IPR011006">
    <property type="entry name" value="CheY-like_superfamily"/>
</dbReference>